<dbReference type="InterPro" id="IPR010982">
    <property type="entry name" value="Lambda_DNA-bd_dom_sf"/>
</dbReference>
<dbReference type="AlphaFoldDB" id="A0A6L2ZT99"/>
<evidence type="ECO:0000313" key="2">
    <source>
        <dbReference type="EMBL" id="GFN47411.1"/>
    </source>
</evidence>
<dbReference type="SMART" id="SM00530">
    <property type="entry name" value="HTH_XRE"/>
    <property type="match status" value="1"/>
</dbReference>
<evidence type="ECO:0000313" key="3">
    <source>
        <dbReference type="EMBL" id="GFN47494.1"/>
    </source>
</evidence>
<dbReference type="EMBL" id="BLXO01000010">
    <property type="protein sequence ID" value="GFN47411.1"/>
    <property type="molecule type" value="Genomic_DNA"/>
</dbReference>
<feature type="domain" description="HTH cro/C1-type" evidence="1">
    <location>
        <begin position="8"/>
        <end position="61"/>
    </location>
</feature>
<accession>A0A6L2ZT99</accession>
<evidence type="ECO:0000313" key="4">
    <source>
        <dbReference type="Proteomes" id="UP000504714"/>
    </source>
</evidence>
<dbReference type="GO" id="GO:0006355">
    <property type="term" value="P:regulation of DNA-templated transcription"/>
    <property type="evidence" value="ECO:0007669"/>
    <property type="project" value="InterPro"/>
</dbReference>
<organism evidence="2 4">
    <name type="scientific">Candidatus Regiella insecticola</name>
    <dbReference type="NCBI Taxonomy" id="138073"/>
    <lineage>
        <taxon>Bacteria</taxon>
        <taxon>Pseudomonadati</taxon>
        <taxon>Pseudomonadota</taxon>
        <taxon>Gammaproteobacteria</taxon>
        <taxon>Enterobacterales</taxon>
        <taxon>Enterobacteriaceae</taxon>
        <taxon>aphid secondary symbionts</taxon>
        <taxon>Candidatus Regiella</taxon>
    </lineage>
</organism>
<name>A0A6L2ZT99_9ENTR</name>
<sequence length="81" mass="9381">MKNLSERIRQRRSALKITQVELAKKTGVKQQSIQQIEAGITKRPRYLLELAKALQCNPHWLMYGEEKSSRLSSRNPPSLTF</sequence>
<dbReference type="InterPro" id="IPR001387">
    <property type="entry name" value="Cro/C1-type_HTH"/>
</dbReference>
<reference evidence="2 4" key="1">
    <citation type="submission" date="2020-06" db="EMBL/GenBank/DDBJ databases">
        <title>The genome sequence of Candidatus Regiella insecticola strain Tut.</title>
        <authorList>
            <person name="Nikoh N."/>
            <person name="Tsuchida T."/>
            <person name="Koga R."/>
            <person name="Oshima K."/>
            <person name="Hattori M."/>
            <person name="Fukatsu T."/>
        </authorList>
    </citation>
    <scope>NUCLEOTIDE SEQUENCE [LARGE SCALE GENOMIC DNA]</scope>
    <source>
        <strain evidence="2 4">Tut</strain>
    </source>
</reference>
<dbReference type="GO" id="GO:0003677">
    <property type="term" value="F:DNA binding"/>
    <property type="evidence" value="ECO:0007669"/>
    <property type="project" value="InterPro"/>
</dbReference>
<dbReference type="RefSeq" id="WP_006706107.1">
    <property type="nucleotide sequence ID" value="NZ_BLXO01000010.1"/>
</dbReference>
<dbReference type="CDD" id="cd00093">
    <property type="entry name" value="HTH_XRE"/>
    <property type="match status" value="1"/>
</dbReference>
<dbReference type="InterPro" id="IPR000655">
    <property type="entry name" value="Cro-like"/>
</dbReference>
<dbReference type="Pfam" id="PF01381">
    <property type="entry name" value="HTH_3"/>
    <property type="match status" value="1"/>
</dbReference>
<gene>
    <name evidence="2" type="ORF">RINTU1_34740</name>
    <name evidence="3" type="ORF">RINTU1_35890</name>
</gene>
<dbReference type="Gene3D" id="1.10.260.40">
    <property type="entry name" value="lambda repressor-like DNA-binding domains"/>
    <property type="match status" value="1"/>
</dbReference>
<proteinExistence type="predicted"/>
<dbReference type="Proteomes" id="UP000504714">
    <property type="component" value="Unassembled WGS sequence"/>
</dbReference>
<dbReference type="EMBL" id="BLXO01000014">
    <property type="protein sequence ID" value="GFN47494.1"/>
    <property type="molecule type" value="Genomic_DNA"/>
</dbReference>
<dbReference type="SUPFAM" id="SSF47413">
    <property type="entry name" value="lambda repressor-like DNA-binding domains"/>
    <property type="match status" value="1"/>
</dbReference>
<protein>
    <submittedName>
        <fullName evidence="2">Prophage repressor protein</fullName>
    </submittedName>
</protein>
<evidence type="ECO:0000259" key="1">
    <source>
        <dbReference type="PROSITE" id="PS50943"/>
    </source>
</evidence>
<dbReference type="PRINTS" id="PR00030">
    <property type="entry name" value="HTHCRO"/>
</dbReference>
<comment type="caution">
    <text evidence="2">The sequence shown here is derived from an EMBL/GenBank/DDBJ whole genome shotgun (WGS) entry which is preliminary data.</text>
</comment>
<dbReference type="PROSITE" id="PS50943">
    <property type="entry name" value="HTH_CROC1"/>
    <property type="match status" value="1"/>
</dbReference>